<proteinExistence type="predicted"/>
<reference evidence="3 4" key="1">
    <citation type="journal article" date="2019" name="Sci. Rep.">
        <title>Sulfobacillus thermotolerans: new insights into resistance and metabolic capacities of acidophilic chemolithotrophs.</title>
        <authorList>
            <person name="Panyushkina A.E."/>
            <person name="Babenko V.V."/>
            <person name="Nikitina A.S."/>
            <person name="Selezneva O.V."/>
            <person name="Tsaplina I.A."/>
            <person name="Letarova M.A."/>
            <person name="Kostryukova E.S."/>
            <person name="Letarov A.V."/>
        </authorList>
    </citation>
    <scope>NUCLEOTIDE SEQUENCE [LARGE SCALE GENOMIC DNA]</scope>
    <source>
        <strain evidence="3 4">Kr1</strain>
    </source>
</reference>
<gene>
    <name evidence="3" type="ORF">BXT84_02845</name>
</gene>
<protein>
    <recommendedName>
        <fullName evidence="2">SCP domain-containing protein</fullName>
    </recommendedName>
</protein>
<dbReference type="EMBL" id="CP019454">
    <property type="protein sequence ID" value="AUW93018.1"/>
    <property type="molecule type" value="Genomic_DNA"/>
</dbReference>
<evidence type="ECO:0000259" key="2">
    <source>
        <dbReference type="Pfam" id="PF00188"/>
    </source>
</evidence>
<sequence length="519" mass="55455">MAGRTRLAKAALVVLLAWAGMQWNTGTTLVTVSGPANGVLPVPFTPFGPYSTRANHGYEGANVMSPVVPSSYTAYFSPQTIGIQFIGDAPNHLSADHLSLLVTSPHGSIKTGPLFYQSTGFVGVHLLAALKPGHYRVVFKSPGFQTAQSVWGLTIHPLPKAQLAQERQALVTAQVPQYLAALNAVRTSLGESPVAWNNALAWAAASHALYVKDNGYDAPSFHLETTGHENFTGINPWDRDMAFGWQSPLDGEVGIEWTTSLPPVAVIQNLVDTVYHRLSLLSPNVVAVGAGQTTGSTGAVVMDLGYGYRAHLPLAIVYPASGQSGVPTGWTDMESPNPVPNGFSQEFGYPITVDFPTVQQLRQIRAQLFANGKTVPIYLDAPGVDDMADNQLGMVPRTRLEPGTTYTVKISGQALFNNEVRLPVALHWQFTTGGTDASVAVDPVHAGDLLVSVAQAGSGRPVPNDPVRLYQVEAGNRLTLAAQAVTHRNGIAVCHLAKPATRHLFEAVSGGETSMQFWW</sequence>
<feature type="domain" description="SCP" evidence="2">
    <location>
        <begin position="179"/>
        <end position="298"/>
    </location>
</feature>
<dbReference type="SUPFAM" id="SSF55797">
    <property type="entry name" value="PR-1-like"/>
    <property type="match status" value="1"/>
</dbReference>
<dbReference type="Pfam" id="PF00188">
    <property type="entry name" value="CAP"/>
    <property type="match status" value="1"/>
</dbReference>
<dbReference type="Gene3D" id="3.40.33.10">
    <property type="entry name" value="CAP"/>
    <property type="match status" value="1"/>
</dbReference>
<dbReference type="InterPro" id="IPR035940">
    <property type="entry name" value="CAP_sf"/>
</dbReference>
<feature type="chain" id="PRO_5046293867" description="SCP domain-containing protein" evidence="1">
    <location>
        <begin position="20"/>
        <end position="519"/>
    </location>
</feature>
<keyword evidence="1" id="KW-0732">Signal</keyword>
<dbReference type="InterPro" id="IPR014044">
    <property type="entry name" value="CAP_dom"/>
</dbReference>
<feature type="signal peptide" evidence="1">
    <location>
        <begin position="1"/>
        <end position="19"/>
    </location>
</feature>
<evidence type="ECO:0000313" key="4">
    <source>
        <dbReference type="Proteomes" id="UP000325292"/>
    </source>
</evidence>
<evidence type="ECO:0000256" key="1">
    <source>
        <dbReference type="SAM" id="SignalP"/>
    </source>
</evidence>
<keyword evidence="4" id="KW-1185">Reference proteome</keyword>
<evidence type="ECO:0000313" key="3">
    <source>
        <dbReference type="EMBL" id="AUW93018.1"/>
    </source>
</evidence>
<organism evidence="3 4">
    <name type="scientific">Sulfobacillus thermotolerans</name>
    <dbReference type="NCBI Taxonomy" id="338644"/>
    <lineage>
        <taxon>Bacteria</taxon>
        <taxon>Bacillati</taxon>
        <taxon>Bacillota</taxon>
        <taxon>Clostridia</taxon>
        <taxon>Eubacteriales</taxon>
        <taxon>Clostridiales Family XVII. Incertae Sedis</taxon>
        <taxon>Sulfobacillus</taxon>
    </lineage>
</organism>
<dbReference type="Proteomes" id="UP000325292">
    <property type="component" value="Chromosome"/>
</dbReference>
<accession>A0ABM6RNS5</accession>
<name>A0ABM6RNS5_9FIRM</name>